<keyword evidence="2" id="KW-1185">Reference proteome</keyword>
<gene>
    <name evidence="1" type="ORF">HPB48_009904</name>
</gene>
<dbReference type="EMBL" id="JABSTR010000007">
    <property type="protein sequence ID" value="KAH9375827.1"/>
    <property type="molecule type" value="Genomic_DNA"/>
</dbReference>
<dbReference type="VEuPathDB" id="VectorBase:HLOH_062419"/>
<sequence>MADKGVKEPPVISELFQSSPLHVCGFHVLQAFRREVSMQKLGISKGEQETALDILQRMVSAKSEDAYNEIFTLLQKTVAPGVVHYLATNWHTIHAE</sequence>
<dbReference type="Proteomes" id="UP000821853">
    <property type="component" value="Chromosome 5"/>
</dbReference>
<evidence type="ECO:0000313" key="2">
    <source>
        <dbReference type="Proteomes" id="UP000821853"/>
    </source>
</evidence>
<protein>
    <recommendedName>
        <fullName evidence="3">MULE transposase domain-containing protein</fullName>
    </recommendedName>
</protein>
<dbReference type="OrthoDB" id="6504931at2759"/>
<evidence type="ECO:0000313" key="1">
    <source>
        <dbReference type="EMBL" id="KAH9375827.1"/>
    </source>
</evidence>
<accession>A0A9J6GKJ4</accession>
<dbReference type="AlphaFoldDB" id="A0A9J6GKJ4"/>
<organism evidence="1 2">
    <name type="scientific">Haemaphysalis longicornis</name>
    <name type="common">Bush tick</name>
    <dbReference type="NCBI Taxonomy" id="44386"/>
    <lineage>
        <taxon>Eukaryota</taxon>
        <taxon>Metazoa</taxon>
        <taxon>Ecdysozoa</taxon>
        <taxon>Arthropoda</taxon>
        <taxon>Chelicerata</taxon>
        <taxon>Arachnida</taxon>
        <taxon>Acari</taxon>
        <taxon>Parasitiformes</taxon>
        <taxon>Ixodida</taxon>
        <taxon>Ixodoidea</taxon>
        <taxon>Ixodidae</taxon>
        <taxon>Haemaphysalinae</taxon>
        <taxon>Haemaphysalis</taxon>
    </lineage>
</organism>
<name>A0A9J6GKJ4_HAELO</name>
<evidence type="ECO:0008006" key="3">
    <source>
        <dbReference type="Google" id="ProtNLM"/>
    </source>
</evidence>
<comment type="caution">
    <text evidence="1">The sequence shown here is derived from an EMBL/GenBank/DDBJ whole genome shotgun (WGS) entry which is preliminary data.</text>
</comment>
<reference evidence="1 2" key="1">
    <citation type="journal article" date="2020" name="Cell">
        <title>Large-Scale Comparative Analyses of Tick Genomes Elucidate Their Genetic Diversity and Vector Capacities.</title>
        <authorList>
            <consortium name="Tick Genome and Microbiome Consortium (TIGMIC)"/>
            <person name="Jia N."/>
            <person name="Wang J."/>
            <person name="Shi W."/>
            <person name="Du L."/>
            <person name="Sun Y."/>
            <person name="Zhan W."/>
            <person name="Jiang J.F."/>
            <person name="Wang Q."/>
            <person name="Zhang B."/>
            <person name="Ji P."/>
            <person name="Bell-Sakyi L."/>
            <person name="Cui X.M."/>
            <person name="Yuan T.T."/>
            <person name="Jiang B.G."/>
            <person name="Yang W.F."/>
            <person name="Lam T.T."/>
            <person name="Chang Q.C."/>
            <person name="Ding S.J."/>
            <person name="Wang X.J."/>
            <person name="Zhu J.G."/>
            <person name="Ruan X.D."/>
            <person name="Zhao L."/>
            <person name="Wei J.T."/>
            <person name="Ye R.Z."/>
            <person name="Que T.C."/>
            <person name="Du C.H."/>
            <person name="Zhou Y.H."/>
            <person name="Cheng J.X."/>
            <person name="Dai P.F."/>
            <person name="Guo W.B."/>
            <person name="Han X.H."/>
            <person name="Huang E.J."/>
            <person name="Li L.F."/>
            <person name="Wei W."/>
            <person name="Gao Y.C."/>
            <person name="Liu J.Z."/>
            <person name="Shao H.Z."/>
            <person name="Wang X."/>
            <person name="Wang C.C."/>
            <person name="Yang T.C."/>
            <person name="Huo Q.B."/>
            <person name="Li W."/>
            <person name="Chen H.Y."/>
            <person name="Chen S.E."/>
            <person name="Zhou L.G."/>
            <person name="Ni X.B."/>
            <person name="Tian J.H."/>
            <person name="Sheng Y."/>
            <person name="Liu T."/>
            <person name="Pan Y.S."/>
            <person name="Xia L.Y."/>
            <person name="Li J."/>
            <person name="Zhao F."/>
            <person name="Cao W.C."/>
        </authorList>
    </citation>
    <scope>NUCLEOTIDE SEQUENCE [LARGE SCALE GENOMIC DNA]</scope>
    <source>
        <strain evidence="1">HaeL-2018</strain>
    </source>
</reference>
<proteinExistence type="predicted"/>